<organism evidence="7 8">
    <name type="scientific">Kazachstania africana (strain ATCC 22294 / BCRC 22015 / CBS 2517 / CECT 1963 / NBRC 1671 / NRRL Y-8276)</name>
    <name type="common">Yeast</name>
    <name type="synonym">Kluyveromyces africanus</name>
    <dbReference type="NCBI Taxonomy" id="1071382"/>
    <lineage>
        <taxon>Eukaryota</taxon>
        <taxon>Fungi</taxon>
        <taxon>Dikarya</taxon>
        <taxon>Ascomycota</taxon>
        <taxon>Saccharomycotina</taxon>
        <taxon>Saccharomycetes</taxon>
        <taxon>Saccharomycetales</taxon>
        <taxon>Saccharomycetaceae</taxon>
        <taxon>Kazachstania</taxon>
    </lineage>
</organism>
<dbReference type="InterPro" id="IPR049451">
    <property type="entry name" value="AWP2-like_YTTT_rpt"/>
</dbReference>
<dbReference type="Pfam" id="PF11765">
    <property type="entry name" value="Hyphal_reg_CWP"/>
    <property type="match status" value="1"/>
</dbReference>
<dbReference type="HOGENOM" id="CLU_362923_0_0_1"/>
<dbReference type="Proteomes" id="UP000005220">
    <property type="component" value="Chromosome 9"/>
</dbReference>
<dbReference type="KEGG" id="kaf:KAFR_0I01780"/>
<proteinExistence type="predicted"/>
<dbReference type="RefSeq" id="XP_003959094.1">
    <property type="nucleotide sequence ID" value="XM_003959045.1"/>
</dbReference>
<evidence type="ECO:0000256" key="5">
    <source>
        <dbReference type="SAM" id="SignalP"/>
    </source>
</evidence>
<keyword evidence="4" id="KW-0325">Glycoprotein</keyword>
<dbReference type="InParanoid" id="H2B009"/>
<dbReference type="OrthoDB" id="4022214at2759"/>
<evidence type="ECO:0000256" key="4">
    <source>
        <dbReference type="ARBA" id="ARBA00023180"/>
    </source>
</evidence>
<protein>
    <recommendedName>
        <fullName evidence="6">Hyphally-regulated cell wall protein N-terminal domain-containing protein</fullName>
    </recommendedName>
</protein>
<evidence type="ECO:0000256" key="2">
    <source>
        <dbReference type="ARBA" id="ARBA00022525"/>
    </source>
</evidence>
<evidence type="ECO:0000313" key="7">
    <source>
        <dbReference type="EMBL" id="CCF59959.1"/>
    </source>
</evidence>
<name>H2B009_KAZAF</name>
<keyword evidence="8" id="KW-1185">Reference proteome</keyword>
<evidence type="ECO:0000259" key="6">
    <source>
        <dbReference type="Pfam" id="PF11765"/>
    </source>
</evidence>
<dbReference type="AlphaFoldDB" id="H2B009"/>
<accession>H2B009</accession>
<feature type="domain" description="Hyphally-regulated cell wall protein N-terminal" evidence="6">
    <location>
        <begin position="20"/>
        <end position="337"/>
    </location>
</feature>
<gene>
    <name evidence="7" type="primary">KAFR0I01780</name>
    <name evidence="7" type="ORF">KAFR_0I01780</name>
</gene>
<dbReference type="eggNOG" id="KOG1216">
    <property type="taxonomic scope" value="Eukaryota"/>
</dbReference>
<reference evidence="7 8" key="1">
    <citation type="journal article" date="2011" name="Proc. Natl. Acad. Sci. U.S.A.">
        <title>Evolutionary erosion of yeast sex chromosomes by mating-type switching accidents.</title>
        <authorList>
            <person name="Gordon J.L."/>
            <person name="Armisen D."/>
            <person name="Proux-Wera E."/>
            <person name="Oheigeartaigh S.S."/>
            <person name="Byrne K.P."/>
            <person name="Wolfe K.H."/>
        </authorList>
    </citation>
    <scope>NUCLEOTIDE SEQUENCE [LARGE SCALE GENOMIC DNA]</scope>
    <source>
        <strain evidence="8">ATCC 22294 / BCRC 22015 / CBS 2517 / CECT 1963 / NBRC 1671 / NRRL Y-8276</strain>
    </source>
</reference>
<dbReference type="GO" id="GO:0005576">
    <property type="term" value="C:extracellular region"/>
    <property type="evidence" value="ECO:0007669"/>
    <property type="project" value="UniProtKB-SubCell"/>
</dbReference>
<dbReference type="GeneID" id="13883595"/>
<dbReference type="GO" id="GO:0009277">
    <property type="term" value="C:fungal-type cell wall"/>
    <property type="evidence" value="ECO:0007669"/>
    <property type="project" value="UniProtKB-ARBA"/>
</dbReference>
<dbReference type="InterPro" id="IPR021031">
    <property type="entry name" value="Hyphal-reg_cell_wall_N"/>
</dbReference>
<evidence type="ECO:0000313" key="8">
    <source>
        <dbReference type="Proteomes" id="UP000005220"/>
    </source>
</evidence>
<feature type="signal peptide" evidence="5">
    <location>
        <begin position="1"/>
        <end position="24"/>
    </location>
</feature>
<evidence type="ECO:0000256" key="3">
    <source>
        <dbReference type="ARBA" id="ARBA00022729"/>
    </source>
</evidence>
<feature type="chain" id="PRO_5042287667" description="Hyphally-regulated cell wall protein N-terminal domain-containing protein" evidence="5">
    <location>
        <begin position="25"/>
        <end position="805"/>
    </location>
</feature>
<keyword evidence="3 5" id="KW-0732">Signal</keyword>
<evidence type="ECO:0000256" key="1">
    <source>
        <dbReference type="ARBA" id="ARBA00004613"/>
    </source>
</evidence>
<keyword evidence="2" id="KW-0964">Secreted</keyword>
<sequence length="805" mass="83022">MGLLSHSLISKAFLLSCVFAYAFATYSFSGNTAIDGITFFPLAASVTSGSTLLIQSGILHYFLSTLTNYGKLYICETSSWDIGMSVLGYGSFYNYGTFMVDDTEALTAVNVKFSGDVFTNDGDIFVTSKGYLLNGATVKFTSSDWTNTGLININQDSGSALLSDVELGGGDKWIIFGQDHIVNTGTICVTNVKYNQYAAMSGQGCIDVGEDAVLYLDHTIPRDMSSQTIFMSSSSSTVTIKNTLGYSTLTVRGFGDGNVINFPFVIIYHSYNSSSGILTVVSAALLMYIDIGTGYDSNDFELTNNGLILFGAIKYTGSVPDSTRPSVCSVCTAAPSCSDITASSYSTMSNSFTEVTLPDAYTTTVSDESETATELISFYYTTDNGGSSIIDATTYIVSGSSIMEMSSGVVSSNASHSTIIEPSTSATVSISSTAITTSDSTESVAVSEGVSTSVDNGKTVTVTVGESSTTTASSASSAFSSSVSSAPASSSSSSSGAAALTTYTTTATNGGSTSTYVVVEYTTTDSVGATLTSEVTYTVGAESTETLSAYTTTIVSGGTSETVVVSEYVTVDSEGSVYTTCTTYEVGASGSGSSYTTTVTAGVSTEVVVICTCTLTKSNGETVSTLTTFPATSTPTDMSGESYTTTLVHGGTVTEYVMCDYESTNSAGAVVTSHSTVSTIAAGNDYTTTVVSNGVTSTVTVCECTFTNAQGATYVSHSTRSATETQPLATEAAEAKSSSQGTTTVTAVQSVADTTTKIETLTASSKAVSEAVTTAAQVSAYEGKAANLKLGGLFIALASTFFLFV</sequence>
<comment type="subcellular location">
    <subcellularLocation>
        <location evidence="1">Secreted</location>
    </subcellularLocation>
</comment>
<dbReference type="EMBL" id="HE650829">
    <property type="protein sequence ID" value="CCF59959.1"/>
    <property type="molecule type" value="Genomic_DNA"/>
</dbReference>
<dbReference type="Pfam" id="PF20646">
    <property type="entry name" value="Hpf1_C"/>
    <property type="match status" value="3"/>
</dbReference>